<organism evidence="1 2">
    <name type="scientific">Lates japonicus</name>
    <name type="common">Japanese lates</name>
    <dbReference type="NCBI Taxonomy" id="270547"/>
    <lineage>
        <taxon>Eukaryota</taxon>
        <taxon>Metazoa</taxon>
        <taxon>Chordata</taxon>
        <taxon>Craniata</taxon>
        <taxon>Vertebrata</taxon>
        <taxon>Euteleostomi</taxon>
        <taxon>Actinopterygii</taxon>
        <taxon>Neopterygii</taxon>
        <taxon>Teleostei</taxon>
        <taxon>Neoteleostei</taxon>
        <taxon>Acanthomorphata</taxon>
        <taxon>Carangaria</taxon>
        <taxon>Carangaria incertae sedis</taxon>
        <taxon>Centropomidae</taxon>
        <taxon>Lates</taxon>
    </lineage>
</organism>
<keyword evidence="2" id="KW-1185">Reference proteome</keyword>
<protein>
    <submittedName>
        <fullName evidence="1">Titin-like protein</fullName>
    </submittedName>
</protein>
<comment type="caution">
    <text evidence="1">The sequence shown here is derived from an EMBL/GenBank/DDBJ whole genome shotgun (WGS) entry which is preliminary data.</text>
</comment>
<accession>A0AAD3RF75</accession>
<gene>
    <name evidence="1" type="ORF">AKAME5_001960600</name>
</gene>
<sequence length="88" mass="10385">MEQSDLIRSRNFLSAHMKLEQSGGCKQEMRSVTLKSTEKMWNYCYHCLLAHPVPTEQAVDISIQEEELRRRSSKRIHSVRPRQRENAL</sequence>
<dbReference type="EMBL" id="BRZM01000131">
    <property type="protein sequence ID" value="GLD68294.1"/>
    <property type="molecule type" value="Genomic_DNA"/>
</dbReference>
<evidence type="ECO:0000313" key="1">
    <source>
        <dbReference type="EMBL" id="GLD68294.1"/>
    </source>
</evidence>
<dbReference type="Proteomes" id="UP001279410">
    <property type="component" value="Unassembled WGS sequence"/>
</dbReference>
<name>A0AAD3RF75_LATJO</name>
<reference evidence="1" key="1">
    <citation type="submission" date="2022-08" db="EMBL/GenBank/DDBJ databases">
        <title>Genome sequencing of akame (Lates japonicus).</title>
        <authorList>
            <person name="Hashiguchi Y."/>
            <person name="Takahashi H."/>
        </authorList>
    </citation>
    <scope>NUCLEOTIDE SEQUENCE</scope>
    <source>
        <strain evidence="1">Kochi</strain>
    </source>
</reference>
<evidence type="ECO:0000313" key="2">
    <source>
        <dbReference type="Proteomes" id="UP001279410"/>
    </source>
</evidence>
<proteinExistence type="predicted"/>
<dbReference type="AlphaFoldDB" id="A0AAD3RF75"/>